<proteinExistence type="predicted"/>
<gene>
    <name evidence="1" type="ORF">SAMN02927928_2810</name>
</gene>
<keyword evidence="2" id="KW-1185">Reference proteome</keyword>
<reference evidence="2" key="1">
    <citation type="submission" date="2016-10" db="EMBL/GenBank/DDBJ databases">
        <authorList>
            <person name="Varghese N."/>
            <person name="Submissions S."/>
        </authorList>
    </citation>
    <scope>NUCLEOTIDE SEQUENCE [LARGE SCALE GENOMIC DNA]</scope>
    <source>
        <strain evidence="2">CGMCC 1.3431</strain>
    </source>
</reference>
<dbReference type="STRING" id="260084.SAMN02927928_2810"/>
<evidence type="ECO:0000313" key="2">
    <source>
        <dbReference type="Proteomes" id="UP000199150"/>
    </source>
</evidence>
<sequence length="191" mass="21648">MTVDDYAWMDHLPNADDEVFGDARLDLQHAENTFRADMPDRLLLRLYGFLLIREQEAIWLPLLHLCAGLILLRMLGPMFCPEKYKVDFGPRECDLAEEASRSGSLPNRDLLSLYFTAEDHAGMAPGPKPAPHWAWKWKPIYELATEQVLSRMEMTRSIALRTLPSLNCVFQRETVADTGADDEALGVIGSQ</sequence>
<dbReference type="RefSeq" id="WP_090649210.1">
    <property type="nucleotide sequence ID" value="NZ_CBCRYE010000003.1"/>
</dbReference>
<dbReference type="AlphaFoldDB" id="A0A1G4SPV1"/>
<name>A0A1G4SPV1_9CAUL</name>
<dbReference type="Proteomes" id="UP000199150">
    <property type="component" value="Unassembled WGS sequence"/>
</dbReference>
<protein>
    <submittedName>
        <fullName evidence="1">Uncharacterized protein</fullName>
    </submittedName>
</protein>
<accession>A0A1G4SPV1</accession>
<organism evidence="1 2">
    <name type="scientific">Asticcacaulis taihuensis</name>
    <dbReference type="NCBI Taxonomy" id="260084"/>
    <lineage>
        <taxon>Bacteria</taxon>
        <taxon>Pseudomonadati</taxon>
        <taxon>Pseudomonadota</taxon>
        <taxon>Alphaproteobacteria</taxon>
        <taxon>Caulobacterales</taxon>
        <taxon>Caulobacteraceae</taxon>
        <taxon>Asticcacaulis</taxon>
    </lineage>
</organism>
<dbReference type="EMBL" id="FMTS01000005">
    <property type="protein sequence ID" value="SCW71183.1"/>
    <property type="molecule type" value="Genomic_DNA"/>
</dbReference>
<evidence type="ECO:0000313" key="1">
    <source>
        <dbReference type="EMBL" id="SCW71183.1"/>
    </source>
</evidence>